<feature type="transmembrane region" description="Helical" evidence="6">
    <location>
        <begin position="25"/>
        <end position="44"/>
    </location>
</feature>
<dbReference type="EMBL" id="SNXY01000007">
    <property type="protein sequence ID" value="TDP85423.1"/>
    <property type="molecule type" value="Genomic_DNA"/>
</dbReference>
<gene>
    <name evidence="7" type="ORF">EDD54_2276</name>
</gene>
<protein>
    <submittedName>
        <fullName evidence="7">Branched-chain amino acid transport system permease protein</fullName>
    </submittedName>
</protein>
<comment type="subcellular location">
    <subcellularLocation>
        <location evidence="1">Cell membrane</location>
        <topology evidence="1">Multi-pass membrane protein</topology>
    </subcellularLocation>
</comment>
<dbReference type="InterPro" id="IPR043428">
    <property type="entry name" value="LivM-like"/>
</dbReference>
<feature type="transmembrane region" description="Helical" evidence="6">
    <location>
        <begin position="173"/>
        <end position="194"/>
    </location>
</feature>
<organism evidence="7 8">
    <name type="scientific">Oharaeibacter diazotrophicus</name>
    <dbReference type="NCBI Taxonomy" id="1920512"/>
    <lineage>
        <taxon>Bacteria</taxon>
        <taxon>Pseudomonadati</taxon>
        <taxon>Pseudomonadota</taxon>
        <taxon>Alphaproteobacteria</taxon>
        <taxon>Hyphomicrobiales</taxon>
        <taxon>Pleomorphomonadaceae</taxon>
        <taxon>Oharaeibacter</taxon>
    </lineage>
</organism>
<dbReference type="Proteomes" id="UP000294547">
    <property type="component" value="Unassembled WGS sequence"/>
</dbReference>
<sequence>MTAVPFADTAAPEVMVRRQTPSGRIATAVAVAALVALVAMPWWASTGTIRMVLELCCYVAVAQMWNLLAGYAGLVSVGQQAFMGAAGYALFVLAQTFGMNPFLAIFVGLLVPAILAVPTYLLLHRLDGPYFSIGTWVVAEVFRLVSTNLPLVNSGAGMSLRVMKDYSAFERNVAMALLCAVMLLVTVGGSYWLLRSRYGLALVAMRDNMVAAASQGVDVGRLRFLVYVAAAVGCGLVGAVYFMAQLRITPGSAFDPMWANVAIFIVMIGGIGSIEGVLIGALIFFVADRWFGEYGAAYFVVLGLMTLAVALFAPKGIWGLISRRFDAPWFPIGRRLVIPERRNGDQVP</sequence>
<dbReference type="CDD" id="cd06581">
    <property type="entry name" value="TM_PBP1_LivM_like"/>
    <property type="match status" value="1"/>
</dbReference>
<keyword evidence="4 6" id="KW-1133">Transmembrane helix</keyword>
<evidence type="ECO:0000256" key="4">
    <source>
        <dbReference type="ARBA" id="ARBA00022989"/>
    </source>
</evidence>
<name>A0A4R6RGF1_9HYPH</name>
<dbReference type="PANTHER" id="PTHR30482">
    <property type="entry name" value="HIGH-AFFINITY BRANCHED-CHAIN AMINO ACID TRANSPORT SYSTEM PERMEASE"/>
    <property type="match status" value="1"/>
</dbReference>
<feature type="transmembrane region" description="Helical" evidence="6">
    <location>
        <begin position="258"/>
        <end position="284"/>
    </location>
</feature>
<keyword evidence="8" id="KW-1185">Reference proteome</keyword>
<keyword evidence="3 6" id="KW-0812">Transmembrane</keyword>
<feature type="transmembrane region" description="Helical" evidence="6">
    <location>
        <begin position="64"/>
        <end position="90"/>
    </location>
</feature>
<accession>A0A4R6RGF1</accession>
<feature type="transmembrane region" description="Helical" evidence="6">
    <location>
        <begin position="102"/>
        <end position="123"/>
    </location>
</feature>
<evidence type="ECO:0000256" key="5">
    <source>
        <dbReference type="ARBA" id="ARBA00023136"/>
    </source>
</evidence>
<feature type="transmembrane region" description="Helical" evidence="6">
    <location>
        <begin position="224"/>
        <end position="246"/>
    </location>
</feature>
<evidence type="ECO:0000256" key="3">
    <source>
        <dbReference type="ARBA" id="ARBA00022692"/>
    </source>
</evidence>
<dbReference type="OrthoDB" id="9804361at2"/>
<dbReference type="InterPro" id="IPR001851">
    <property type="entry name" value="ABC_transp_permease"/>
</dbReference>
<proteinExistence type="predicted"/>
<evidence type="ECO:0000256" key="2">
    <source>
        <dbReference type="ARBA" id="ARBA00022475"/>
    </source>
</evidence>
<evidence type="ECO:0000256" key="1">
    <source>
        <dbReference type="ARBA" id="ARBA00004651"/>
    </source>
</evidence>
<dbReference type="RefSeq" id="WP_126541272.1">
    <property type="nucleotide sequence ID" value="NZ_BSPM01000004.1"/>
</dbReference>
<dbReference type="AlphaFoldDB" id="A0A4R6RGF1"/>
<dbReference type="GO" id="GO:0005886">
    <property type="term" value="C:plasma membrane"/>
    <property type="evidence" value="ECO:0007669"/>
    <property type="project" value="UniProtKB-SubCell"/>
</dbReference>
<feature type="transmembrane region" description="Helical" evidence="6">
    <location>
        <begin position="296"/>
        <end position="314"/>
    </location>
</feature>
<evidence type="ECO:0000313" key="8">
    <source>
        <dbReference type="Proteomes" id="UP000294547"/>
    </source>
</evidence>
<dbReference type="PANTHER" id="PTHR30482:SF17">
    <property type="entry name" value="ABC TRANSPORTER ATP-BINDING PROTEIN"/>
    <property type="match status" value="1"/>
</dbReference>
<evidence type="ECO:0000256" key="6">
    <source>
        <dbReference type="SAM" id="Phobius"/>
    </source>
</evidence>
<comment type="caution">
    <text evidence="7">The sequence shown here is derived from an EMBL/GenBank/DDBJ whole genome shotgun (WGS) entry which is preliminary data.</text>
</comment>
<keyword evidence="2" id="KW-1003">Cell membrane</keyword>
<dbReference type="GO" id="GO:0015658">
    <property type="term" value="F:branched-chain amino acid transmembrane transporter activity"/>
    <property type="evidence" value="ECO:0007669"/>
    <property type="project" value="InterPro"/>
</dbReference>
<reference evidence="7 8" key="1">
    <citation type="submission" date="2019-03" db="EMBL/GenBank/DDBJ databases">
        <title>Genomic Encyclopedia of Type Strains, Phase IV (KMG-IV): sequencing the most valuable type-strain genomes for metagenomic binning, comparative biology and taxonomic classification.</title>
        <authorList>
            <person name="Goeker M."/>
        </authorList>
    </citation>
    <scope>NUCLEOTIDE SEQUENCE [LARGE SCALE GENOMIC DNA]</scope>
    <source>
        <strain evidence="7 8">DSM 102969</strain>
    </source>
</reference>
<dbReference type="Pfam" id="PF02653">
    <property type="entry name" value="BPD_transp_2"/>
    <property type="match status" value="1"/>
</dbReference>
<keyword evidence="5 6" id="KW-0472">Membrane</keyword>
<evidence type="ECO:0000313" key="7">
    <source>
        <dbReference type="EMBL" id="TDP85423.1"/>
    </source>
</evidence>